<accession>A0A9P6PXU2</accession>
<evidence type="ECO:0000256" key="2">
    <source>
        <dbReference type="ARBA" id="ARBA00004613"/>
    </source>
</evidence>
<dbReference type="AlphaFoldDB" id="A0A9P6PXU2"/>
<evidence type="ECO:0000256" key="1">
    <source>
        <dbReference type="ARBA" id="ARBA00004340"/>
    </source>
</evidence>
<comment type="caution">
    <text evidence="7">The sequence shown here is derived from an EMBL/GenBank/DDBJ whole genome shotgun (WGS) entry which is preliminary data.</text>
</comment>
<feature type="non-terminal residue" evidence="7">
    <location>
        <position position="512"/>
    </location>
</feature>
<evidence type="ECO:0000259" key="6">
    <source>
        <dbReference type="Pfam" id="PF20147"/>
    </source>
</evidence>
<dbReference type="OrthoDB" id="2414517at2759"/>
<reference evidence="7" key="1">
    <citation type="journal article" date="2020" name="Fungal Divers.">
        <title>Resolving the Mortierellaceae phylogeny through synthesis of multi-gene phylogenetics and phylogenomics.</title>
        <authorList>
            <person name="Vandepol N."/>
            <person name="Liber J."/>
            <person name="Desiro A."/>
            <person name="Na H."/>
            <person name="Kennedy M."/>
            <person name="Barry K."/>
            <person name="Grigoriev I.V."/>
            <person name="Miller A.N."/>
            <person name="O'Donnell K."/>
            <person name="Stajich J.E."/>
            <person name="Bonito G."/>
        </authorList>
    </citation>
    <scope>NUCLEOTIDE SEQUENCE</scope>
    <source>
        <strain evidence="7">BC1065</strain>
    </source>
</reference>
<dbReference type="EMBL" id="JAAAJB010000467">
    <property type="protein sequence ID" value="KAG0255300.1"/>
    <property type="molecule type" value="Genomic_DNA"/>
</dbReference>
<dbReference type="GO" id="GO:0005576">
    <property type="term" value="C:extracellular region"/>
    <property type="evidence" value="ECO:0007669"/>
    <property type="project" value="UniProtKB-SubCell"/>
</dbReference>
<dbReference type="InterPro" id="IPR045379">
    <property type="entry name" value="Crinkler_N"/>
</dbReference>
<name>A0A9P6PXU2_9FUNG</name>
<feature type="region of interest" description="Disordered" evidence="4">
    <location>
        <begin position="98"/>
        <end position="120"/>
    </location>
</feature>
<evidence type="ECO:0000313" key="8">
    <source>
        <dbReference type="Proteomes" id="UP000807716"/>
    </source>
</evidence>
<feature type="chain" id="PRO_5040505354" description="Crinkler effector protein N-terminal domain-containing protein" evidence="5">
    <location>
        <begin position="17"/>
        <end position="512"/>
    </location>
</feature>
<evidence type="ECO:0000256" key="5">
    <source>
        <dbReference type="SAM" id="SignalP"/>
    </source>
</evidence>
<keyword evidence="8" id="KW-1185">Reference proteome</keyword>
<evidence type="ECO:0000256" key="4">
    <source>
        <dbReference type="SAM" id="MobiDB-lite"/>
    </source>
</evidence>
<proteinExistence type="predicted"/>
<evidence type="ECO:0000256" key="3">
    <source>
        <dbReference type="ARBA" id="ARBA00022525"/>
    </source>
</evidence>
<protein>
    <recommendedName>
        <fullName evidence="6">Crinkler effector protein N-terminal domain-containing protein</fullName>
    </recommendedName>
</protein>
<feature type="signal peptide" evidence="5">
    <location>
        <begin position="1"/>
        <end position="16"/>
    </location>
</feature>
<keyword evidence="5" id="KW-0732">Signal</keyword>
<comment type="subcellular location">
    <subcellularLocation>
        <location evidence="1">Host cell</location>
    </subcellularLocation>
    <subcellularLocation>
        <location evidence="2">Secreted</location>
    </subcellularLocation>
</comment>
<keyword evidence="3" id="KW-0964">Secreted</keyword>
<organism evidence="7 8">
    <name type="scientific">Actinomortierella ambigua</name>
    <dbReference type="NCBI Taxonomy" id="1343610"/>
    <lineage>
        <taxon>Eukaryota</taxon>
        <taxon>Fungi</taxon>
        <taxon>Fungi incertae sedis</taxon>
        <taxon>Mucoromycota</taxon>
        <taxon>Mortierellomycotina</taxon>
        <taxon>Mortierellomycetes</taxon>
        <taxon>Mortierellales</taxon>
        <taxon>Mortierellaceae</taxon>
        <taxon>Actinomortierella</taxon>
    </lineage>
</organism>
<dbReference type="Proteomes" id="UP000807716">
    <property type="component" value="Unassembled WGS sequence"/>
</dbReference>
<sequence length="512" mass="57665">MTTPTTLLTLFCLVDGETNSFPVDIEPSKTVAHLKKLIKAMKAPRFDDIAADKLTVWRVSIPVLPKKDRKEIRLADVPSDERRELNEFDDVASMLAEAPPNPIEASPKKSIVPSLGKKSSTIEAPPKKIIHIIVQRPPPKDALNPEIASLRKQLSDMEQLNAELRSTAICIIEKRAGKRVVCTYRTDTKLASVVELRSLLQGYFEQFEGNDDVEIFVYQPGGSKPTKLVTDIALRSCLEEAKENDWKNLVISLDSPAKEFSSYTWNDIMQQYGIEVPGPDRLPTFDIQPRKMNEEEKVMLEDIIKDCTRKSQAYIFGSSSRESTRNSIVDSFMVGAMQSYKTVMYLEQQQPMTGRRGHGNVDFAVLDRVHDTLILGVTQVKKDNHVQGAAQNIVQLDVAAQQKKRKRAEMDGEDAERPPTRIKSFGIVTDAFKWTFVECTLETDDTLTYKAKEVLRDLELQQETKLREGAETLFCHVLSLFDLMKDEIVNRNSYSGPVSRSSTAPNKRQAAG</sequence>
<evidence type="ECO:0000313" key="7">
    <source>
        <dbReference type="EMBL" id="KAG0255300.1"/>
    </source>
</evidence>
<feature type="domain" description="Crinkler effector protein N-terminal" evidence="6">
    <location>
        <begin position="8"/>
        <end position="135"/>
    </location>
</feature>
<dbReference type="GO" id="GO:0043657">
    <property type="term" value="C:host cell"/>
    <property type="evidence" value="ECO:0007669"/>
    <property type="project" value="UniProtKB-SubCell"/>
</dbReference>
<dbReference type="Pfam" id="PF20147">
    <property type="entry name" value="Crinkler"/>
    <property type="match status" value="1"/>
</dbReference>
<gene>
    <name evidence="7" type="ORF">DFQ27_006325</name>
</gene>